<accession>A0ABY9GE41</accession>
<dbReference type="Proteomes" id="UP001230339">
    <property type="component" value="Chromosome"/>
</dbReference>
<reference evidence="1 2" key="1">
    <citation type="submission" date="2023-02" db="EMBL/GenBank/DDBJ databases">
        <title>Evolution of Hrp T3SS in non-pathogenic Pseudomonas fluorescens.</title>
        <authorList>
            <person name="Liao K."/>
            <person name="Wei H."/>
            <person name="Gu Y."/>
        </authorList>
    </citation>
    <scope>NUCLEOTIDE SEQUENCE [LARGE SCALE GENOMIC DNA]</scope>
    <source>
        <strain evidence="1 2">FP205</strain>
    </source>
</reference>
<dbReference type="EMBL" id="CP117449">
    <property type="protein sequence ID" value="WLH13756.1"/>
    <property type="molecule type" value="Genomic_DNA"/>
</dbReference>
<protein>
    <submittedName>
        <fullName evidence="1">Uncharacterized protein</fullName>
    </submittedName>
</protein>
<name>A0ABY9GE41_9PSED</name>
<dbReference type="RefSeq" id="WP_305388182.1">
    <property type="nucleotide sequence ID" value="NZ_CP117426.1"/>
</dbReference>
<sequence>MSRAFGHSSDPLIAIFEIFRNIMKDGTDLIMMALARLTFINGELSGVDVFVPLPNKKSGATTQKTDVCRVKQKLAQGRVDLLASWN</sequence>
<evidence type="ECO:0000313" key="2">
    <source>
        <dbReference type="Proteomes" id="UP001230339"/>
    </source>
</evidence>
<gene>
    <name evidence="1" type="ORF">PSH57_05230</name>
</gene>
<organism evidence="1 2">
    <name type="scientific">Pseudomonas hefeiensis</name>
    <dbReference type="NCBI Taxonomy" id="2738125"/>
    <lineage>
        <taxon>Bacteria</taxon>
        <taxon>Pseudomonadati</taxon>
        <taxon>Pseudomonadota</taxon>
        <taxon>Gammaproteobacteria</taxon>
        <taxon>Pseudomonadales</taxon>
        <taxon>Pseudomonadaceae</taxon>
        <taxon>Pseudomonas</taxon>
    </lineage>
</organism>
<evidence type="ECO:0000313" key="1">
    <source>
        <dbReference type="EMBL" id="WLH13756.1"/>
    </source>
</evidence>
<keyword evidence="2" id="KW-1185">Reference proteome</keyword>
<proteinExistence type="predicted"/>